<keyword evidence="1" id="KW-0285">Flavoprotein</keyword>
<keyword evidence="2" id="KW-0288">FMN</keyword>
<dbReference type="SUPFAM" id="SSF55469">
    <property type="entry name" value="FMN-dependent nitroreductase-like"/>
    <property type="match status" value="1"/>
</dbReference>
<dbReference type="InterPro" id="IPR050627">
    <property type="entry name" value="Nitroreductase/BluB"/>
</dbReference>
<dbReference type="OrthoDB" id="9814075at2"/>
<evidence type="ECO:0000256" key="2">
    <source>
        <dbReference type="ARBA" id="ARBA00022643"/>
    </source>
</evidence>
<gene>
    <name evidence="5" type="ORF">PSRA_0366</name>
</gene>
<dbReference type="GO" id="GO:0016491">
    <property type="term" value="F:oxidoreductase activity"/>
    <property type="evidence" value="ECO:0007669"/>
    <property type="project" value="UniProtKB-KW"/>
</dbReference>
<dbReference type="PANTHER" id="PTHR23026">
    <property type="entry name" value="NADPH NITROREDUCTASE"/>
    <property type="match status" value="1"/>
</dbReference>
<sequence length="270" mass="29260">MSDNAESSNTISPHRNTLLDAIAVRTSVRTYSDEEIPLELDRQLRSTINAVNTLSGLSIQFVTDDPATFAEANASGHFTNARNYFAAVGAKDDPEAQERAGFYLERLVLTATMRGLSTVWVGGSWDKESAAKHLRIRSSEELIVGAVVGYSADHVEDLTLSERAAAAAGHRPSLTYGDLVTVSGDPNAVPDWFRSGIDAVIKAPSARNGQPVRFTFDTLTNRLRAHIEGEHTPMAFVDLGIAKLHFQLGAGGGTWAWGDDARYARDESID</sequence>
<evidence type="ECO:0000313" key="5">
    <source>
        <dbReference type="EMBL" id="OZG52634.1"/>
    </source>
</evidence>
<dbReference type="RefSeq" id="WP_094660160.1">
    <property type="nucleotide sequence ID" value="NZ_MWWR01000003.1"/>
</dbReference>
<protein>
    <submittedName>
        <fullName evidence="5">Nitroreductase family protein</fullName>
    </submittedName>
</protein>
<dbReference type="Proteomes" id="UP000216725">
    <property type="component" value="Unassembled WGS sequence"/>
</dbReference>
<evidence type="ECO:0000256" key="1">
    <source>
        <dbReference type="ARBA" id="ARBA00022630"/>
    </source>
</evidence>
<reference evidence="5 6" key="1">
    <citation type="journal article" date="2017" name="BMC Genomics">
        <title>Comparative genomic and phylogenomic analyses of the Bifidobacteriaceae family.</title>
        <authorList>
            <person name="Lugli G.A."/>
            <person name="Milani C."/>
            <person name="Turroni F."/>
            <person name="Duranti S."/>
            <person name="Mancabelli L."/>
            <person name="Mangifesta M."/>
            <person name="Ferrario C."/>
            <person name="Modesto M."/>
            <person name="Mattarelli P."/>
            <person name="Jiri K."/>
            <person name="van Sinderen D."/>
            <person name="Ventura M."/>
        </authorList>
    </citation>
    <scope>NUCLEOTIDE SEQUENCE [LARGE SCALE GENOMIC DNA]</scope>
    <source>
        <strain evidence="5 6">DSM 24742</strain>
    </source>
</reference>
<dbReference type="PANTHER" id="PTHR23026:SF90">
    <property type="entry name" value="IODOTYROSINE DEIODINASE 1"/>
    <property type="match status" value="1"/>
</dbReference>
<organism evidence="5 6">
    <name type="scientific">Pseudoscardovia radai</name>
    <dbReference type="NCBI Taxonomy" id="987066"/>
    <lineage>
        <taxon>Bacteria</taxon>
        <taxon>Bacillati</taxon>
        <taxon>Actinomycetota</taxon>
        <taxon>Actinomycetes</taxon>
        <taxon>Bifidobacteriales</taxon>
        <taxon>Bifidobacteriaceae</taxon>
        <taxon>Pseudoscardovia</taxon>
    </lineage>
</organism>
<evidence type="ECO:0000313" key="6">
    <source>
        <dbReference type="Proteomes" id="UP000216725"/>
    </source>
</evidence>
<comment type="caution">
    <text evidence="5">The sequence shown here is derived from an EMBL/GenBank/DDBJ whole genome shotgun (WGS) entry which is preliminary data.</text>
</comment>
<dbReference type="Pfam" id="PF14512">
    <property type="entry name" value="TM1586_NiRdase"/>
    <property type="match status" value="1"/>
</dbReference>
<dbReference type="Gene3D" id="3.40.109.10">
    <property type="entry name" value="NADH Oxidase"/>
    <property type="match status" value="1"/>
</dbReference>
<evidence type="ECO:0000259" key="4">
    <source>
        <dbReference type="Pfam" id="PF14512"/>
    </source>
</evidence>
<keyword evidence="3" id="KW-0560">Oxidoreductase</keyword>
<evidence type="ECO:0000256" key="3">
    <source>
        <dbReference type="ARBA" id="ARBA00023002"/>
    </source>
</evidence>
<proteinExistence type="predicted"/>
<keyword evidence="6" id="KW-1185">Reference proteome</keyword>
<dbReference type="InterPro" id="IPR000415">
    <property type="entry name" value="Nitroreductase-like"/>
</dbReference>
<dbReference type="InterPro" id="IPR029478">
    <property type="entry name" value="TM1586_NiRdase"/>
</dbReference>
<accession>A0A261F0H7</accession>
<dbReference type="EMBL" id="MWWR01000003">
    <property type="protein sequence ID" value="OZG52634.1"/>
    <property type="molecule type" value="Genomic_DNA"/>
</dbReference>
<dbReference type="AlphaFoldDB" id="A0A261F0H7"/>
<name>A0A261F0H7_9BIFI</name>
<feature type="domain" description="Putative nitroreductase TM1586" evidence="4">
    <location>
        <begin position="18"/>
        <end position="250"/>
    </location>
</feature>